<evidence type="ECO:0000313" key="1">
    <source>
        <dbReference type="EMBL" id="GBP43223.1"/>
    </source>
</evidence>
<dbReference type="EMBL" id="BGZK01000432">
    <property type="protein sequence ID" value="GBP43223.1"/>
    <property type="molecule type" value="Genomic_DNA"/>
</dbReference>
<comment type="caution">
    <text evidence="1">The sequence shown here is derived from an EMBL/GenBank/DDBJ whole genome shotgun (WGS) entry which is preliminary data.</text>
</comment>
<name>A0A4C1VWQ6_EUMVA</name>
<accession>A0A4C1VWQ6</accession>
<proteinExistence type="predicted"/>
<protein>
    <submittedName>
        <fullName evidence="1">Uncharacterized protein</fullName>
    </submittedName>
</protein>
<dbReference type="AlphaFoldDB" id="A0A4C1VWQ6"/>
<evidence type="ECO:0000313" key="2">
    <source>
        <dbReference type="Proteomes" id="UP000299102"/>
    </source>
</evidence>
<keyword evidence="2" id="KW-1185">Reference proteome</keyword>
<reference evidence="1 2" key="1">
    <citation type="journal article" date="2019" name="Commun. Biol.">
        <title>The bagworm genome reveals a unique fibroin gene that provides high tensile strength.</title>
        <authorList>
            <person name="Kono N."/>
            <person name="Nakamura H."/>
            <person name="Ohtoshi R."/>
            <person name="Tomita M."/>
            <person name="Numata K."/>
            <person name="Arakawa K."/>
        </authorList>
    </citation>
    <scope>NUCLEOTIDE SEQUENCE [LARGE SCALE GENOMIC DNA]</scope>
</reference>
<organism evidence="1 2">
    <name type="scientific">Eumeta variegata</name>
    <name type="common">Bagworm moth</name>
    <name type="synonym">Eumeta japonica</name>
    <dbReference type="NCBI Taxonomy" id="151549"/>
    <lineage>
        <taxon>Eukaryota</taxon>
        <taxon>Metazoa</taxon>
        <taxon>Ecdysozoa</taxon>
        <taxon>Arthropoda</taxon>
        <taxon>Hexapoda</taxon>
        <taxon>Insecta</taxon>
        <taxon>Pterygota</taxon>
        <taxon>Neoptera</taxon>
        <taxon>Endopterygota</taxon>
        <taxon>Lepidoptera</taxon>
        <taxon>Glossata</taxon>
        <taxon>Ditrysia</taxon>
        <taxon>Tineoidea</taxon>
        <taxon>Psychidae</taxon>
        <taxon>Oiketicinae</taxon>
        <taxon>Eumeta</taxon>
    </lineage>
</organism>
<gene>
    <name evidence="1" type="ORF">EVAR_39280_1</name>
</gene>
<sequence length="142" mass="15068">MLVAGTGTVNFTFIAVTASSEARAGGAPAHRSGYSANAPLAGGVWHPELTRFLHQRILCGLISRVAGGIILIDAAINLQNMHRPVVDDLLSTRQASLTADGLTDEILSQIKTLTTSFGRHIELAYHCLAMSTFVNNALPESN</sequence>
<dbReference type="Proteomes" id="UP000299102">
    <property type="component" value="Unassembled WGS sequence"/>
</dbReference>